<organism evidence="1 2">
    <name type="scientific">Fulvimarina manganoxydans</name>
    <dbReference type="NCBI Taxonomy" id="937218"/>
    <lineage>
        <taxon>Bacteria</taxon>
        <taxon>Pseudomonadati</taxon>
        <taxon>Pseudomonadota</taxon>
        <taxon>Alphaproteobacteria</taxon>
        <taxon>Hyphomicrobiales</taxon>
        <taxon>Aurantimonadaceae</taxon>
        <taxon>Fulvimarina</taxon>
    </lineage>
</organism>
<accession>A0A1W2CIB8</accession>
<dbReference type="Proteomes" id="UP000192656">
    <property type="component" value="Unassembled WGS sequence"/>
</dbReference>
<dbReference type="InterPro" id="IPR010607">
    <property type="entry name" value="DUF1194"/>
</dbReference>
<dbReference type="Pfam" id="PF06707">
    <property type="entry name" value="DUF1194"/>
    <property type="match status" value="1"/>
</dbReference>
<dbReference type="EMBL" id="FWXR01000010">
    <property type="protein sequence ID" value="SMC84921.1"/>
    <property type="molecule type" value="Genomic_DNA"/>
</dbReference>
<evidence type="ECO:0000313" key="2">
    <source>
        <dbReference type="Proteomes" id="UP000192656"/>
    </source>
</evidence>
<dbReference type="InterPro" id="IPR036465">
    <property type="entry name" value="vWFA_dom_sf"/>
</dbReference>
<dbReference type="AlphaFoldDB" id="A0A1W2CIB8"/>
<gene>
    <name evidence="1" type="ORF">SAMN06297251_11080</name>
</gene>
<proteinExistence type="predicted"/>
<dbReference type="STRING" id="937218.SAMN06297251_11080"/>
<reference evidence="1 2" key="1">
    <citation type="submission" date="2017-04" db="EMBL/GenBank/DDBJ databases">
        <authorList>
            <person name="Afonso C.L."/>
            <person name="Miller P.J."/>
            <person name="Scott M.A."/>
            <person name="Spackman E."/>
            <person name="Goraichik I."/>
            <person name="Dimitrov K.M."/>
            <person name="Suarez D.L."/>
            <person name="Swayne D.E."/>
        </authorList>
    </citation>
    <scope>NUCLEOTIDE SEQUENCE [LARGE SCALE GENOMIC DNA]</scope>
    <source>
        <strain evidence="1 2">CGMCC 1.10972</strain>
    </source>
</reference>
<keyword evidence="2" id="KW-1185">Reference proteome</keyword>
<evidence type="ECO:0008006" key="3">
    <source>
        <dbReference type="Google" id="ProtNLM"/>
    </source>
</evidence>
<sequence>MARSIGTPHRAMFIRVCAFLCAVCLGLIGLGSAGAQQRGLGDLGGAKGDGGLPVDVELVLAVDVSWSMNQMEQAIQRDGYAAAFRSSEVQAAILDGVHGRVAVTYLEWAGSLSQSVIVPWTLIDSKASAEEFAYRLTADAPIRARRTSIASAIDFSATLFAGNGFEGLKQVVDISGDGPNNEGRMVTEARDAAVRRGVTINGLPLMTTGQGGSWGSIANLDRYYETCVIGGPGAFMIPVNDWSQFPEAVRRKLVLELAGGWPSVDEILRAGAKVQPAQSGGAVDCLIGEKQWQERQRRWMRDTQ</sequence>
<evidence type="ECO:0000313" key="1">
    <source>
        <dbReference type="EMBL" id="SMC84921.1"/>
    </source>
</evidence>
<protein>
    <recommendedName>
        <fullName evidence="3">VWFA domain-containing protein</fullName>
    </recommendedName>
</protein>
<dbReference type="SUPFAM" id="SSF53300">
    <property type="entry name" value="vWA-like"/>
    <property type="match status" value="1"/>
</dbReference>
<name>A0A1W2CIB8_9HYPH</name>
<dbReference type="Gene3D" id="3.40.50.410">
    <property type="entry name" value="von Willebrand factor, type A domain"/>
    <property type="match status" value="1"/>
</dbReference>